<accession>A0A074MHX7</accession>
<gene>
    <name evidence="2" type="ORF">EH32_14315</name>
</gene>
<dbReference type="EMBL" id="JMIX01000009">
    <property type="protein sequence ID" value="KEO92430.1"/>
    <property type="molecule type" value="Genomic_DNA"/>
</dbReference>
<organism evidence="2 3">
    <name type="scientific">Erythrobacter litoralis</name>
    <dbReference type="NCBI Taxonomy" id="39960"/>
    <lineage>
        <taxon>Bacteria</taxon>
        <taxon>Pseudomonadati</taxon>
        <taxon>Pseudomonadota</taxon>
        <taxon>Alphaproteobacteria</taxon>
        <taxon>Sphingomonadales</taxon>
        <taxon>Erythrobacteraceae</taxon>
        <taxon>Erythrobacter/Porphyrobacter group</taxon>
        <taxon>Erythrobacter</taxon>
    </lineage>
</organism>
<evidence type="ECO:0008006" key="4">
    <source>
        <dbReference type="Google" id="ProtNLM"/>
    </source>
</evidence>
<evidence type="ECO:0000313" key="3">
    <source>
        <dbReference type="Proteomes" id="UP000027866"/>
    </source>
</evidence>
<dbReference type="KEGG" id="elq:Ga0102493_112410"/>
<comment type="caution">
    <text evidence="2">The sequence shown here is derived from an EMBL/GenBank/DDBJ whole genome shotgun (WGS) entry which is preliminary data.</text>
</comment>
<dbReference type="PATRIC" id="fig|39960.10.peg.1506"/>
<evidence type="ECO:0000313" key="2">
    <source>
        <dbReference type="EMBL" id="KEO92430.1"/>
    </source>
</evidence>
<keyword evidence="1" id="KW-0732">Signal</keyword>
<dbReference type="Gene3D" id="2.120.10.30">
    <property type="entry name" value="TolB, C-terminal domain"/>
    <property type="match status" value="1"/>
</dbReference>
<sequence length="412" mass="43201">MRRLAGLAALALAVAAPVASEPPEWRPVDAATGQLREVEALEALAQAFPDSGSVRLRLLEPLIAAGEGARVLEVLHWLEERGYVFSPPAREQIPRLVGEKHADAAKALLLPDADPITASEVVARVPAQAGLVESVFASPDLSTVIATSVTRKALWVREDGNWRKVSFPGAKDLSGIAQDTKRNIRWVASSDIDESGGDGDLFNGVIGSSPLIAAPLHIAVPAGVTLSDIAVDEAGTVFASDPLGGGIYRAAIGESAFSPLVEPGTFRSPQGLAPSADGARLFVSDYRYGLAMSHLASGEVSRLASDVPAILDGIDGLWLHGAELIAVQNGTSPMRISALALSADGSRITGVRVLEQAHPKWTEPLGGSIADGALVYVGTGHWRDYVAGELVEGRETKPTEIRRLPLGSARGR</sequence>
<dbReference type="OrthoDB" id="8584394at2"/>
<dbReference type="Proteomes" id="UP000027866">
    <property type="component" value="Unassembled WGS sequence"/>
</dbReference>
<name>A0A074MHX7_9SPHN</name>
<proteinExistence type="predicted"/>
<reference evidence="2 3" key="1">
    <citation type="submission" date="2014-04" db="EMBL/GenBank/DDBJ databases">
        <title>A comprehensive comparison of genomes of Erythrobacter spp. Strains.</title>
        <authorList>
            <person name="Zheng Q."/>
        </authorList>
    </citation>
    <scope>NUCLEOTIDE SEQUENCE [LARGE SCALE GENOMIC DNA]</scope>
    <source>
        <strain evidence="2 3">DSM 8509</strain>
    </source>
</reference>
<dbReference type="InterPro" id="IPR011042">
    <property type="entry name" value="6-blade_b-propeller_TolB-like"/>
</dbReference>
<keyword evidence="3" id="KW-1185">Reference proteome</keyword>
<dbReference type="RefSeq" id="WP_034904677.1">
    <property type="nucleotide sequence ID" value="NZ_CP017057.1"/>
</dbReference>
<dbReference type="SUPFAM" id="SSF63829">
    <property type="entry name" value="Calcium-dependent phosphotriesterase"/>
    <property type="match status" value="1"/>
</dbReference>
<protein>
    <recommendedName>
        <fullName evidence="4">SMP-30/Gluconolactonase/LRE-like region domain-containing protein</fullName>
    </recommendedName>
</protein>
<feature type="signal peptide" evidence="1">
    <location>
        <begin position="1"/>
        <end position="19"/>
    </location>
</feature>
<evidence type="ECO:0000256" key="1">
    <source>
        <dbReference type="SAM" id="SignalP"/>
    </source>
</evidence>
<feature type="chain" id="PRO_5001699311" description="SMP-30/Gluconolactonase/LRE-like region domain-containing protein" evidence="1">
    <location>
        <begin position="20"/>
        <end position="412"/>
    </location>
</feature>
<dbReference type="AlphaFoldDB" id="A0A074MHX7"/>